<dbReference type="Proteomes" id="UP001230051">
    <property type="component" value="Unassembled WGS sequence"/>
</dbReference>
<evidence type="ECO:0000256" key="1">
    <source>
        <dbReference type="ARBA" id="ARBA00022499"/>
    </source>
</evidence>
<dbReference type="FunFam" id="2.60.210.10:FF:000001">
    <property type="entry name" value="TNF receptor-associated factor"/>
    <property type="match status" value="1"/>
</dbReference>
<dbReference type="InterPro" id="IPR049342">
    <property type="entry name" value="TRAF1-6_MATH_dom"/>
</dbReference>
<dbReference type="PANTHER" id="PTHR10131:SF96">
    <property type="entry name" value="TNF RECEPTOR-ASSOCIATED FACTOR 1"/>
    <property type="match status" value="1"/>
</dbReference>
<dbReference type="SUPFAM" id="SSF49599">
    <property type="entry name" value="TRAF domain-like"/>
    <property type="match status" value="1"/>
</dbReference>
<dbReference type="SMART" id="SM00061">
    <property type="entry name" value="MATH"/>
    <property type="match status" value="1"/>
</dbReference>
<keyword evidence="1" id="KW-1017">Isopeptide bond</keyword>
<protein>
    <submittedName>
        <fullName evidence="6">TNF receptor-associated factor 1-like</fullName>
    </submittedName>
</protein>
<evidence type="ECO:0000256" key="4">
    <source>
        <dbReference type="ARBA" id="ARBA00023054"/>
    </source>
</evidence>
<keyword evidence="7" id="KW-1185">Reference proteome</keyword>
<comment type="caution">
    <text evidence="6">The sequence shown here is derived from an EMBL/GenBank/DDBJ whole genome shotgun (WGS) entry which is preliminary data.</text>
</comment>
<reference evidence="6" key="1">
    <citation type="submission" date="2022-02" db="EMBL/GenBank/DDBJ databases">
        <title>Atlantic sturgeon de novo genome assembly.</title>
        <authorList>
            <person name="Stock M."/>
            <person name="Klopp C."/>
            <person name="Guiguen Y."/>
            <person name="Cabau C."/>
            <person name="Parinello H."/>
            <person name="Santidrian Yebra-Pimentel E."/>
            <person name="Kuhl H."/>
            <person name="Dirks R.P."/>
            <person name="Guessner J."/>
            <person name="Wuertz S."/>
            <person name="Du K."/>
            <person name="Schartl M."/>
        </authorList>
    </citation>
    <scope>NUCLEOTIDE SEQUENCE</scope>
    <source>
        <strain evidence="6">STURGEONOMICS-FGT-2020</strain>
        <tissue evidence="6">Whole blood</tissue>
    </source>
</reference>
<sequence>MSVLYPQPEDSVLECRAEGGTAPGALRDSLLVEKPKGEGIAELLACVNGRTKDSSLSLDKASGKQDWEKKDKLHILLEDTLCKGGQELLAAFAELTKVLESKVNTGSWGWGWGPLTQEFIDRMDRRTSALEDRQMILQNILAVRTRELERLGDQWGDRERLRRSEERIALLEKQLQQQETVLALKDLLISDMESRLLLAENTSYNGSFVWKISNMNQILWAAQTGKTTAIESPSFYTDRYGYRLCMKLYPNGDGAGKGSHLSLFLVILHGEHDFMLQWPFLHKVEFVLLDQQTQQHASTSFKPVNSAPFRRPISEKNTASGLPQFYPLSQLQTSGRTFIKDDNMFIKAVIDTRKTER</sequence>
<dbReference type="AlphaFoldDB" id="A0AAD8CQI3"/>
<feature type="domain" description="MATH" evidence="5">
    <location>
        <begin position="205"/>
        <end position="350"/>
    </location>
</feature>
<keyword evidence="6" id="KW-0675">Receptor</keyword>
<dbReference type="Pfam" id="PF21355">
    <property type="entry name" value="TRAF-mep_MATH"/>
    <property type="match status" value="1"/>
</dbReference>
<keyword evidence="4" id="KW-0175">Coiled coil</keyword>
<dbReference type="PROSITE" id="PS50144">
    <property type="entry name" value="MATH"/>
    <property type="match status" value="1"/>
</dbReference>
<keyword evidence="2" id="KW-0053">Apoptosis</keyword>
<dbReference type="EMBL" id="JAGXEW010000032">
    <property type="protein sequence ID" value="KAK1155319.1"/>
    <property type="molecule type" value="Genomic_DNA"/>
</dbReference>
<evidence type="ECO:0000313" key="6">
    <source>
        <dbReference type="EMBL" id="KAK1155319.1"/>
    </source>
</evidence>
<name>A0AAD8CQI3_ACIOX</name>
<keyword evidence="3" id="KW-0832">Ubl conjugation</keyword>
<dbReference type="PANTHER" id="PTHR10131">
    <property type="entry name" value="TNF RECEPTOR ASSOCIATED FACTOR"/>
    <property type="match status" value="1"/>
</dbReference>
<dbReference type="GO" id="GO:0006915">
    <property type="term" value="P:apoptotic process"/>
    <property type="evidence" value="ECO:0007669"/>
    <property type="project" value="UniProtKB-KW"/>
</dbReference>
<dbReference type="Gene3D" id="2.60.210.10">
    <property type="entry name" value="Apoptosis, Tumor Necrosis Factor Receptor Associated Protein 2, Chain A"/>
    <property type="match status" value="1"/>
</dbReference>
<dbReference type="InterPro" id="IPR008974">
    <property type="entry name" value="TRAF-like"/>
</dbReference>
<dbReference type="InterPro" id="IPR002083">
    <property type="entry name" value="MATH/TRAF_dom"/>
</dbReference>
<evidence type="ECO:0000313" key="7">
    <source>
        <dbReference type="Proteomes" id="UP001230051"/>
    </source>
</evidence>
<accession>A0AAD8CQI3</accession>
<organism evidence="6 7">
    <name type="scientific">Acipenser oxyrinchus oxyrinchus</name>
    <dbReference type="NCBI Taxonomy" id="40147"/>
    <lineage>
        <taxon>Eukaryota</taxon>
        <taxon>Metazoa</taxon>
        <taxon>Chordata</taxon>
        <taxon>Craniata</taxon>
        <taxon>Vertebrata</taxon>
        <taxon>Euteleostomi</taxon>
        <taxon>Actinopterygii</taxon>
        <taxon>Chondrostei</taxon>
        <taxon>Acipenseriformes</taxon>
        <taxon>Acipenseridae</taxon>
        <taxon>Acipenser</taxon>
    </lineage>
</organism>
<evidence type="ECO:0000256" key="2">
    <source>
        <dbReference type="ARBA" id="ARBA00022703"/>
    </source>
</evidence>
<evidence type="ECO:0000259" key="5">
    <source>
        <dbReference type="PROSITE" id="PS50144"/>
    </source>
</evidence>
<proteinExistence type="predicted"/>
<evidence type="ECO:0000256" key="3">
    <source>
        <dbReference type="ARBA" id="ARBA00022843"/>
    </source>
</evidence>
<gene>
    <name evidence="6" type="primary">Traf1</name>
    <name evidence="6" type="ORF">AOXY_G27778</name>
</gene>